<evidence type="ECO:0000313" key="4">
    <source>
        <dbReference type="Proteomes" id="UP000032568"/>
    </source>
</evidence>
<protein>
    <submittedName>
        <fullName evidence="3">Uncharacterized protein</fullName>
    </submittedName>
</protein>
<gene>
    <name evidence="3" type="ORF">SG35_001435</name>
</gene>
<feature type="compositionally biased region" description="Polar residues" evidence="1">
    <location>
        <begin position="104"/>
        <end position="120"/>
    </location>
</feature>
<evidence type="ECO:0000256" key="2">
    <source>
        <dbReference type="SAM" id="SignalP"/>
    </source>
</evidence>
<feature type="region of interest" description="Disordered" evidence="1">
    <location>
        <begin position="97"/>
        <end position="120"/>
    </location>
</feature>
<accession>A0AAE9YQJ3</accession>
<feature type="chain" id="PRO_5042114757" evidence="2">
    <location>
        <begin position="26"/>
        <end position="120"/>
    </location>
</feature>
<dbReference type="RefSeq" id="WP_044834012.1">
    <property type="nucleotide sequence ID" value="NZ_CP059735.1"/>
</dbReference>
<name>A0AAE9YQJ3_9GAMM</name>
<dbReference type="AlphaFoldDB" id="A0AAE9YQJ3"/>
<organism evidence="3 4">
    <name type="scientific">Thalassomonas actiniarum</name>
    <dbReference type="NCBI Taxonomy" id="485447"/>
    <lineage>
        <taxon>Bacteria</taxon>
        <taxon>Pseudomonadati</taxon>
        <taxon>Pseudomonadota</taxon>
        <taxon>Gammaproteobacteria</taxon>
        <taxon>Alteromonadales</taxon>
        <taxon>Colwelliaceae</taxon>
        <taxon>Thalassomonas</taxon>
    </lineage>
</organism>
<reference evidence="3 4" key="1">
    <citation type="journal article" date="2015" name="Genome Announc.">
        <title>Draft Genome Sequences of Marine Isolates of Thalassomonas viridans and Thalassomonas actiniarum.</title>
        <authorList>
            <person name="Olonade I."/>
            <person name="van Zyl L.J."/>
            <person name="Trindade M."/>
        </authorList>
    </citation>
    <scope>NUCLEOTIDE SEQUENCE [LARGE SCALE GENOMIC DNA]</scope>
    <source>
        <strain evidence="3 4">A5K-106</strain>
    </source>
</reference>
<keyword evidence="2" id="KW-0732">Signal</keyword>
<feature type="signal peptide" evidence="2">
    <location>
        <begin position="1"/>
        <end position="25"/>
    </location>
</feature>
<reference evidence="3 4" key="2">
    <citation type="journal article" date="2022" name="Mar. Drugs">
        <title>Bioassay-Guided Fractionation Leads to the Detection of Cholic Acid Generated by the Rare Thalassomonas sp.</title>
        <authorList>
            <person name="Pheiffer F."/>
            <person name="Schneider Y.K."/>
            <person name="Hansen E.H."/>
            <person name="Andersen J.H."/>
            <person name="Isaksson J."/>
            <person name="Busche T."/>
            <person name="R C."/>
            <person name="Kalinowski J."/>
            <person name="Zyl L.V."/>
            <person name="Trindade M."/>
        </authorList>
    </citation>
    <scope>NUCLEOTIDE SEQUENCE [LARGE SCALE GENOMIC DNA]</scope>
    <source>
        <strain evidence="3 4">A5K-106</strain>
    </source>
</reference>
<dbReference type="KEGG" id="tact:SG35_001435"/>
<dbReference type="EMBL" id="CP059735">
    <property type="protein sequence ID" value="WDD99380.1"/>
    <property type="molecule type" value="Genomic_DNA"/>
</dbReference>
<evidence type="ECO:0000256" key="1">
    <source>
        <dbReference type="SAM" id="MobiDB-lite"/>
    </source>
</evidence>
<dbReference type="Proteomes" id="UP000032568">
    <property type="component" value="Chromosome"/>
</dbReference>
<sequence length="120" mass="12078">MKLLTSFFTTTIALTLALTSTQVNARDSAQHTSKAGKHSALAVSHGAASSAKVASAAVAVPLLVVGSAGVASAAGGSALIDSATKPKPLTVTEVTITADPAPNQAMQTNRQTTIEIKQEH</sequence>
<proteinExistence type="predicted"/>
<keyword evidence="4" id="KW-1185">Reference proteome</keyword>
<evidence type="ECO:0000313" key="3">
    <source>
        <dbReference type="EMBL" id="WDD99380.1"/>
    </source>
</evidence>